<keyword evidence="1" id="KW-0489">Methyltransferase</keyword>
<dbReference type="Proteomes" id="UP000037136">
    <property type="component" value="Unassembled WGS sequence"/>
</dbReference>
<protein>
    <recommendedName>
        <fullName evidence="4">Methyltransferase small domain-containing protein</fullName>
    </recommendedName>
</protein>
<dbReference type="GO" id="GO:0008757">
    <property type="term" value="F:S-adenosylmethionine-dependent methyltransferase activity"/>
    <property type="evidence" value="ECO:0007669"/>
    <property type="project" value="TreeGrafter"/>
</dbReference>
<dbReference type="GO" id="GO:0008276">
    <property type="term" value="F:protein methyltransferase activity"/>
    <property type="evidence" value="ECO:0007669"/>
    <property type="project" value="TreeGrafter"/>
</dbReference>
<sequence>MASPRVDWEERISALITESKKHETTYSASIGGYTVHIHPTVYSPKYFPETLWYGENLPPIVRGRSFLEVGIGSGLVSLCVAASGSTVTGVDINPHAVEVARKNFEENGQKGTFVVSDVFDNVNGKFDFIFWNHPWQIDSSVPKELKSEKTFDQGYRLLKRFIAQAKDYLEPEGCVLLGTSAYADLEAMQAIYAANGFSHNVIQQGTRSIGKGITEEYYIIELRRN</sequence>
<dbReference type="InterPro" id="IPR007848">
    <property type="entry name" value="Small_mtfrase_dom"/>
</dbReference>
<dbReference type="EMBL" id="LAZP02000467">
    <property type="protein sequence ID" value="PFH57033.1"/>
    <property type="molecule type" value="Genomic_DNA"/>
</dbReference>
<evidence type="ECO:0000313" key="6">
    <source>
        <dbReference type="Proteomes" id="UP000037136"/>
    </source>
</evidence>
<evidence type="ECO:0000313" key="5">
    <source>
        <dbReference type="EMBL" id="PFH57033.1"/>
    </source>
</evidence>
<organism evidence="5 6">
    <name type="scientific">Ophiocordyceps unilateralis</name>
    <name type="common">Zombie-ant fungus</name>
    <name type="synonym">Torrubia unilateralis</name>
    <dbReference type="NCBI Taxonomy" id="268505"/>
    <lineage>
        <taxon>Eukaryota</taxon>
        <taxon>Fungi</taxon>
        <taxon>Dikarya</taxon>
        <taxon>Ascomycota</taxon>
        <taxon>Pezizomycotina</taxon>
        <taxon>Sordariomycetes</taxon>
        <taxon>Hypocreomycetidae</taxon>
        <taxon>Hypocreales</taxon>
        <taxon>Ophiocordycipitaceae</taxon>
        <taxon>Ophiocordyceps</taxon>
    </lineage>
</organism>
<dbReference type="STRING" id="268505.A0A2A9P819"/>
<evidence type="ECO:0000256" key="2">
    <source>
        <dbReference type="ARBA" id="ARBA00022679"/>
    </source>
</evidence>
<proteinExistence type="predicted"/>
<dbReference type="GO" id="GO:0032259">
    <property type="term" value="P:methylation"/>
    <property type="evidence" value="ECO:0007669"/>
    <property type="project" value="UniProtKB-KW"/>
</dbReference>
<dbReference type="Pfam" id="PF05175">
    <property type="entry name" value="MTS"/>
    <property type="match status" value="1"/>
</dbReference>
<dbReference type="AlphaFoldDB" id="A0A2A9P819"/>
<evidence type="ECO:0000259" key="4">
    <source>
        <dbReference type="Pfam" id="PF05175"/>
    </source>
</evidence>
<comment type="caution">
    <text evidence="5">The sequence shown here is derived from an EMBL/GenBank/DDBJ whole genome shotgun (WGS) entry which is preliminary data.</text>
</comment>
<feature type="domain" description="Methyltransferase small" evidence="4">
    <location>
        <begin position="34"/>
        <end position="178"/>
    </location>
</feature>
<name>A0A2A9P819_OPHUN</name>
<keyword evidence="3" id="KW-0949">S-adenosyl-L-methionine</keyword>
<reference evidence="5 6" key="1">
    <citation type="journal article" date="2015" name="BMC Genomics">
        <title>Gene expression during zombie ant biting behavior reflects the complexity underlying fungal parasitic behavioral manipulation.</title>
        <authorList>
            <person name="de Bekker C."/>
            <person name="Ohm R.A."/>
            <person name="Loreto R.G."/>
            <person name="Sebastian A."/>
            <person name="Albert I."/>
            <person name="Merrow M."/>
            <person name="Brachmann A."/>
            <person name="Hughes D.P."/>
        </authorList>
    </citation>
    <scope>NUCLEOTIDE SEQUENCE [LARGE SCALE GENOMIC DNA]</scope>
    <source>
        <strain evidence="5 6">SC16a</strain>
    </source>
</reference>
<dbReference type="InterPro" id="IPR029063">
    <property type="entry name" value="SAM-dependent_MTases_sf"/>
</dbReference>
<evidence type="ECO:0000256" key="3">
    <source>
        <dbReference type="ARBA" id="ARBA00022691"/>
    </source>
</evidence>
<dbReference type="GO" id="GO:0035657">
    <property type="term" value="C:eRF1 methyltransferase complex"/>
    <property type="evidence" value="ECO:0007669"/>
    <property type="project" value="TreeGrafter"/>
</dbReference>
<keyword evidence="2" id="KW-0808">Transferase</keyword>
<keyword evidence="6" id="KW-1185">Reference proteome</keyword>
<dbReference type="PANTHER" id="PTHR45875">
    <property type="entry name" value="METHYLTRANSFERASE N6AMT1"/>
    <property type="match status" value="1"/>
</dbReference>
<dbReference type="SUPFAM" id="SSF53335">
    <property type="entry name" value="S-adenosyl-L-methionine-dependent methyltransferases"/>
    <property type="match status" value="1"/>
</dbReference>
<dbReference type="OrthoDB" id="194386at2759"/>
<evidence type="ECO:0000256" key="1">
    <source>
        <dbReference type="ARBA" id="ARBA00022603"/>
    </source>
</evidence>
<accession>A0A2A9P819</accession>
<gene>
    <name evidence="5" type="ORF">XA68_15605</name>
</gene>
<dbReference type="Gene3D" id="3.40.50.150">
    <property type="entry name" value="Vaccinia Virus protein VP39"/>
    <property type="match status" value="1"/>
</dbReference>
<reference evidence="5 6" key="2">
    <citation type="journal article" date="2017" name="Sci. Rep.">
        <title>Ant-infecting Ophiocordyceps genomes reveal a high diversity of potential behavioral manipulation genes and a possible major role for enterotoxins.</title>
        <authorList>
            <person name="de Bekker C."/>
            <person name="Ohm R.A."/>
            <person name="Evans H.C."/>
            <person name="Brachmann A."/>
            <person name="Hughes D.P."/>
        </authorList>
    </citation>
    <scope>NUCLEOTIDE SEQUENCE [LARGE SCALE GENOMIC DNA]</scope>
    <source>
        <strain evidence="5 6">SC16a</strain>
    </source>
</reference>
<dbReference type="InterPro" id="IPR052190">
    <property type="entry name" value="Euk-Arch_PrmC-MTase"/>
</dbReference>
<dbReference type="PANTHER" id="PTHR45875:SF1">
    <property type="entry name" value="METHYLTRANSFERASE N6AMT1"/>
    <property type="match status" value="1"/>
</dbReference>
<dbReference type="CDD" id="cd02440">
    <property type="entry name" value="AdoMet_MTases"/>
    <property type="match status" value="1"/>
</dbReference>